<name>A0ABQ2H151_9DEIO</name>
<evidence type="ECO:0008006" key="3">
    <source>
        <dbReference type="Google" id="ProtNLM"/>
    </source>
</evidence>
<reference evidence="2" key="1">
    <citation type="journal article" date="2019" name="Int. J. Syst. Evol. Microbiol.">
        <title>The Global Catalogue of Microorganisms (GCM) 10K type strain sequencing project: providing services to taxonomists for standard genome sequencing and annotation.</title>
        <authorList>
            <consortium name="The Broad Institute Genomics Platform"/>
            <consortium name="The Broad Institute Genome Sequencing Center for Infectious Disease"/>
            <person name="Wu L."/>
            <person name="Ma J."/>
        </authorList>
    </citation>
    <scope>NUCLEOTIDE SEQUENCE [LARGE SCALE GENOMIC DNA]</scope>
    <source>
        <strain evidence="2">JCM 15443</strain>
    </source>
</reference>
<dbReference type="EMBL" id="BMOM01000060">
    <property type="protein sequence ID" value="GGM22282.1"/>
    <property type="molecule type" value="Genomic_DNA"/>
</dbReference>
<sequence>MKTDRPPKPILLEPTIAVPVYRLSPEPTGSGHRVIAQVMVNGETWVIVGLESDRLTTLKMIPEPW</sequence>
<dbReference type="RefSeq" id="WP_188905418.1">
    <property type="nucleotide sequence ID" value="NZ_BMOM01000060.1"/>
</dbReference>
<comment type="caution">
    <text evidence="1">The sequence shown here is derived from an EMBL/GenBank/DDBJ whole genome shotgun (WGS) entry which is preliminary data.</text>
</comment>
<evidence type="ECO:0000313" key="2">
    <source>
        <dbReference type="Proteomes" id="UP000661918"/>
    </source>
</evidence>
<proteinExistence type="predicted"/>
<gene>
    <name evidence="1" type="ORF">GCM10010841_32690</name>
</gene>
<dbReference type="Proteomes" id="UP000661918">
    <property type="component" value="Unassembled WGS sequence"/>
</dbReference>
<evidence type="ECO:0000313" key="1">
    <source>
        <dbReference type="EMBL" id="GGM22282.1"/>
    </source>
</evidence>
<accession>A0ABQ2H151</accession>
<protein>
    <recommendedName>
        <fullName evidence="3">Transposase</fullName>
    </recommendedName>
</protein>
<keyword evidence="2" id="KW-1185">Reference proteome</keyword>
<organism evidence="1 2">
    <name type="scientific">Deinococcus aerophilus</name>
    <dbReference type="NCBI Taxonomy" id="522488"/>
    <lineage>
        <taxon>Bacteria</taxon>
        <taxon>Thermotogati</taxon>
        <taxon>Deinococcota</taxon>
        <taxon>Deinococci</taxon>
        <taxon>Deinococcales</taxon>
        <taxon>Deinococcaceae</taxon>
        <taxon>Deinococcus</taxon>
    </lineage>
</organism>